<evidence type="ECO:0000313" key="3">
    <source>
        <dbReference type="Proteomes" id="UP000466681"/>
    </source>
</evidence>
<feature type="transmembrane region" description="Helical" evidence="1">
    <location>
        <begin position="79"/>
        <end position="98"/>
    </location>
</feature>
<organism evidence="2 3">
    <name type="scientific">Mycolicibacterium moriokaense</name>
    <dbReference type="NCBI Taxonomy" id="39691"/>
    <lineage>
        <taxon>Bacteria</taxon>
        <taxon>Bacillati</taxon>
        <taxon>Actinomycetota</taxon>
        <taxon>Actinomycetes</taxon>
        <taxon>Mycobacteriales</taxon>
        <taxon>Mycobacteriaceae</taxon>
        <taxon>Mycolicibacterium</taxon>
    </lineage>
</organism>
<protein>
    <recommendedName>
        <fullName evidence="4">Aminopeptidase</fullName>
    </recommendedName>
</protein>
<dbReference type="EMBL" id="AP022560">
    <property type="protein sequence ID" value="BBW99412.1"/>
    <property type="molecule type" value="Genomic_DNA"/>
</dbReference>
<evidence type="ECO:0000256" key="1">
    <source>
        <dbReference type="SAM" id="Phobius"/>
    </source>
</evidence>
<dbReference type="AlphaFoldDB" id="A0AAD1H5P5"/>
<reference evidence="2 3" key="1">
    <citation type="journal article" date="2019" name="Emerg. Microbes Infect.">
        <title>Comprehensive subspecies identification of 175 nontuberculous mycobacteria species based on 7547 genomic profiles.</title>
        <authorList>
            <person name="Matsumoto Y."/>
            <person name="Kinjo T."/>
            <person name="Motooka D."/>
            <person name="Nabeya D."/>
            <person name="Jung N."/>
            <person name="Uechi K."/>
            <person name="Horii T."/>
            <person name="Iida T."/>
            <person name="Fujita J."/>
            <person name="Nakamura S."/>
        </authorList>
    </citation>
    <scope>NUCLEOTIDE SEQUENCE [LARGE SCALE GENOMIC DNA]</scope>
    <source>
        <strain evidence="2 3">JCM 6375</strain>
    </source>
</reference>
<name>A0AAD1H5P5_9MYCO</name>
<keyword evidence="1" id="KW-0812">Transmembrane</keyword>
<evidence type="ECO:0008006" key="4">
    <source>
        <dbReference type="Google" id="ProtNLM"/>
    </source>
</evidence>
<dbReference type="Proteomes" id="UP000466681">
    <property type="component" value="Chromosome"/>
</dbReference>
<keyword evidence="1" id="KW-0472">Membrane</keyword>
<keyword evidence="3" id="KW-1185">Reference proteome</keyword>
<gene>
    <name evidence="2" type="ORF">MMOR_03490</name>
</gene>
<accession>A0AAD1H5P5</accession>
<keyword evidence="1" id="KW-1133">Transmembrane helix</keyword>
<sequence length="107" mass="10716">MAAGAVVLVVGVIGLLMPVSVAGPEGQNIGCGNAIAADDSAARAADNNNPVNLPILNEVIPHTDYVAQCDSAVSERRTWSIPVAIVGLLVVGGAFLVGGRTGSPRTV</sequence>
<evidence type="ECO:0000313" key="2">
    <source>
        <dbReference type="EMBL" id="BBW99412.1"/>
    </source>
</evidence>
<proteinExistence type="predicted"/>
<dbReference type="KEGG" id="mmor:MMOR_03490"/>